<protein>
    <submittedName>
        <fullName evidence="1">Uncharacterized protein</fullName>
    </submittedName>
</protein>
<dbReference type="OrthoDB" id="2241695at2"/>
<dbReference type="EMBL" id="AZEA01000014">
    <property type="protein sequence ID" value="KRK87865.1"/>
    <property type="molecule type" value="Genomic_DNA"/>
</dbReference>
<comment type="caution">
    <text evidence="1">The sequence shown here is derived from an EMBL/GenBank/DDBJ whole genome shotgun (WGS) entry which is preliminary data.</text>
</comment>
<dbReference type="InterPro" id="IPR018672">
    <property type="entry name" value="DUF2140"/>
</dbReference>
<accession>A0A0R1L4Q2</accession>
<evidence type="ECO:0000313" key="2">
    <source>
        <dbReference type="Proteomes" id="UP000051581"/>
    </source>
</evidence>
<gene>
    <name evidence="1" type="ORF">FD17_GL000693</name>
</gene>
<dbReference type="Pfam" id="PF09911">
    <property type="entry name" value="DUF2140"/>
    <property type="match status" value="1"/>
</dbReference>
<sequence length="205" mass="23007">MRNPDKNHKNRNPWKTAFISLIGLLILFVAGMFLAVSLSTSASKTVDSKSTNTSQPISATINKAQLNQLSTYYLGKLQKNSVNKYHFEVGDEGIVYGAIRLLGSNVDYSLTFDPKVMKNGNIELHANKLALGKFPVPISFVLMYVKQNYKLPKWVQLIPKDKTIKLDIIHMNGDNGINYRARTIDMKGQGKFAFDILLPQADKEN</sequence>
<dbReference type="AlphaFoldDB" id="A0A0R1L4Q2"/>
<name>A0A0R1L4Q2_9LACO</name>
<dbReference type="PATRIC" id="fig|1423808.3.peg.697"/>
<organism evidence="1 2">
    <name type="scientific">Lentilactobacillus sunkii DSM 19904</name>
    <dbReference type="NCBI Taxonomy" id="1423808"/>
    <lineage>
        <taxon>Bacteria</taxon>
        <taxon>Bacillati</taxon>
        <taxon>Bacillota</taxon>
        <taxon>Bacilli</taxon>
        <taxon>Lactobacillales</taxon>
        <taxon>Lactobacillaceae</taxon>
        <taxon>Lentilactobacillus</taxon>
    </lineage>
</organism>
<proteinExistence type="predicted"/>
<reference evidence="1 2" key="1">
    <citation type="journal article" date="2015" name="Genome Announc.">
        <title>Expanding the biotechnology potential of lactobacilli through comparative genomics of 213 strains and associated genera.</title>
        <authorList>
            <person name="Sun Z."/>
            <person name="Harris H.M."/>
            <person name="McCann A."/>
            <person name="Guo C."/>
            <person name="Argimon S."/>
            <person name="Zhang W."/>
            <person name="Yang X."/>
            <person name="Jeffery I.B."/>
            <person name="Cooney J.C."/>
            <person name="Kagawa T.F."/>
            <person name="Liu W."/>
            <person name="Song Y."/>
            <person name="Salvetti E."/>
            <person name="Wrobel A."/>
            <person name="Rasinkangas P."/>
            <person name="Parkhill J."/>
            <person name="Rea M.C."/>
            <person name="O'Sullivan O."/>
            <person name="Ritari J."/>
            <person name="Douillard F.P."/>
            <person name="Paul Ross R."/>
            <person name="Yang R."/>
            <person name="Briner A.E."/>
            <person name="Felis G.E."/>
            <person name="de Vos W.M."/>
            <person name="Barrangou R."/>
            <person name="Klaenhammer T.R."/>
            <person name="Caufield P.W."/>
            <person name="Cui Y."/>
            <person name="Zhang H."/>
            <person name="O'Toole P.W."/>
        </authorList>
    </citation>
    <scope>NUCLEOTIDE SEQUENCE [LARGE SCALE GENOMIC DNA]</scope>
    <source>
        <strain evidence="1 2">DSM 19904</strain>
    </source>
</reference>
<dbReference type="RefSeq" id="WP_057825616.1">
    <property type="nucleotide sequence ID" value="NZ_AZEA01000014.1"/>
</dbReference>
<evidence type="ECO:0000313" key="1">
    <source>
        <dbReference type="EMBL" id="KRK87865.1"/>
    </source>
</evidence>
<keyword evidence="2" id="KW-1185">Reference proteome</keyword>
<dbReference type="Proteomes" id="UP000051581">
    <property type="component" value="Unassembled WGS sequence"/>
</dbReference>